<dbReference type="InterPro" id="IPR039424">
    <property type="entry name" value="SBP_5"/>
</dbReference>
<reference evidence="3 4" key="1">
    <citation type="submission" date="2024-09" db="EMBL/GenBank/DDBJ databases">
        <authorList>
            <person name="Sun Q."/>
            <person name="Mori K."/>
        </authorList>
    </citation>
    <scope>NUCLEOTIDE SEQUENCE [LARGE SCALE GENOMIC DNA]</scope>
    <source>
        <strain evidence="3 4">TBRC 3947</strain>
    </source>
</reference>
<feature type="region of interest" description="Disordered" evidence="1">
    <location>
        <begin position="149"/>
        <end position="169"/>
    </location>
</feature>
<organism evidence="3 4">
    <name type="scientific">Phytohabitans kaempferiae</name>
    <dbReference type="NCBI Taxonomy" id="1620943"/>
    <lineage>
        <taxon>Bacteria</taxon>
        <taxon>Bacillati</taxon>
        <taxon>Actinomycetota</taxon>
        <taxon>Actinomycetes</taxon>
        <taxon>Micromonosporales</taxon>
        <taxon>Micromonosporaceae</taxon>
    </lineage>
</organism>
<dbReference type="InterPro" id="IPR000914">
    <property type="entry name" value="SBP_5_dom"/>
</dbReference>
<comment type="caution">
    <text evidence="3">The sequence shown here is derived from an EMBL/GenBank/DDBJ whole genome shotgun (WGS) entry which is preliminary data.</text>
</comment>
<name>A0ABV6LVA9_9ACTN</name>
<dbReference type="SUPFAM" id="SSF53850">
    <property type="entry name" value="Periplasmic binding protein-like II"/>
    <property type="match status" value="1"/>
</dbReference>
<dbReference type="Gene3D" id="3.10.105.10">
    <property type="entry name" value="Dipeptide-binding Protein, Domain 3"/>
    <property type="match status" value="1"/>
</dbReference>
<dbReference type="Gene3D" id="3.40.190.10">
    <property type="entry name" value="Periplasmic binding protein-like II"/>
    <property type="match status" value="1"/>
</dbReference>
<evidence type="ECO:0000256" key="1">
    <source>
        <dbReference type="SAM" id="MobiDB-lite"/>
    </source>
</evidence>
<protein>
    <submittedName>
        <fullName evidence="3">ABC transporter substrate-binding protein</fullName>
    </submittedName>
</protein>
<dbReference type="Gene3D" id="3.90.76.10">
    <property type="entry name" value="Dipeptide-binding Protein, Domain 1"/>
    <property type="match status" value="1"/>
</dbReference>
<dbReference type="EMBL" id="JBHLUH010000004">
    <property type="protein sequence ID" value="MFC0526345.1"/>
    <property type="molecule type" value="Genomic_DNA"/>
</dbReference>
<dbReference type="InterPro" id="IPR030678">
    <property type="entry name" value="Peptide/Ni-bd"/>
</dbReference>
<dbReference type="CDD" id="cd00995">
    <property type="entry name" value="PBP2_NikA_DppA_OppA_like"/>
    <property type="match status" value="1"/>
</dbReference>
<sequence>MRDVILVRTIAMGTALQVAGALTLTACDPFGGDSARGTGASSVSVQIAAPRHLLPTDTSDPDGAQVLAALFAPLVEYDAERRPRELAAESIKSTDHRVWTITLKDGYTFHNGEKVTADSYINAWNFGAYEPNEQSNGYFFAKIAGYADTQPTDPDGPGPQPPVAPKSKTLSGLKKVDDRTFQVTLATPFTEFRSILGDTAFYPLPNAAWKEPGVLADGFEDAIVGQGPFKLKDGWRDKSTIEVERFDAYPGAKPTVSGAAFRIYDNLTKAYEDVRDGDLDVIRTIPAEKMTAAAKDLDGRHGSSPDSTIQFLAFPAFQREFFKSGVRRAISMAIDRDAIVSSAFHGAQQPARSFVAPVVSGYRENSCGAACEYDPAEAKRLYAEAEGPATLQISYNEDGGHKAWVEATCAQLQASLGVQCTAVAEPRFGDVLTKVEQRQPVGLFRMGWPMDYPSMESYLAPLYSTAGSSNYAGYRNARFDNLVNEAMQAANESETIKKYQEAEDILARDMPVIPLRFGQSNYGYSARVKALELDLFNRIDLTKVSVGAAA</sequence>
<dbReference type="PROSITE" id="PS51257">
    <property type="entry name" value="PROKAR_LIPOPROTEIN"/>
    <property type="match status" value="1"/>
</dbReference>
<proteinExistence type="predicted"/>
<keyword evidence="4" id="KW-1185">Reference proteome</keyword>
<feature type="domain" description="Solute-binding protein family 5" evidence="2">
    <location>
        <begin position="86"/>
        <end position="469"/>
    </location>
</feature>
<dbReference type="PANTHER" id="PTHR30290">
    <property type="entry name" value="PERIPLASMIC BINDING COMPONENT OF ABC TRANSPORTER"/>
    <property type="match status" value="1"/>
</dbReference>
<dbReference type="PIRSF" id="PIRSF002741">
    <property type="entry name" value="MppA"/>
    <property type="match status" value="1"/>
</dbReference>
<dbReference type="Pfam" id="PF00496">
    <property type="entry name" value="SBP_bac_5"/>
    <property type="match status" value="1"/>
</dbReference>
<evidence type="ECO:0000313" key="4">
    <source>
        <dbReference type="Proteomes" id="UP001589867"/>
    </source>
</evidence>
<gene>
    <name evidence="3" type="ORF">ACFFIA_01545</name>
</gene>
<dbReference type="Proteomes" id="UP001589867">
    <property type="component" value="Unassembled WGS sequence"/>
</dbReference>
<dbReference type="RefSeq" id="WP_377244108.1">
    <property type="nucleotide sequence ID" value="NZ_JBHLUH010000004.1"/>
</dbReference>
<feature type="compositionally biased region" description="Pro residues" evidence="1">
    <location>
        <begin position="154"/>
        <end position="164"/>
    </location>
</feature>
<evidence type="ECO:0000259" key="2">
    <source>
        <dbReference type="Pfam" id="PF00496"/>
    </source>
</evidence>
<evidence type="ECO:0000313" key="3">
    <source>
        <dbReference type="EMBL" id="MFC0526345.1"/>
    </source>
</evidence>
<dbReference type="PANTHER" id="PTHR30290:SF83">
    <property type="entry name" value="ABC TRANSPORTER SUBSTRATE-BINDING PROTEIN"/>
    <property type="match status" value="1"/>
</dbReference>
<accession>A0ABV6LVA9</accession>